<organism evidence="2 3">
    <name type="scientific">Ectocarpus siliculosus</name>
    <name type="common">Brown alga</name>
    <name type="synonym">Conferva siliculosa</name>
    <dbReference type="NCBI Taxonomy" id="2880"/>
    <lineage>
        <taxon>Eukaryota</taxon>
        <taxon>Sar</taxon>
        <taxon>Stramenopiles</taxon>
        <taxon>Ochrophyta</taxon>
        <taxon>PX clade</taxon>
        <taxon>Phaeophyceae</taxon>
        <taxon>Ectocarpales</taxon>
        <taxon>Ectocarpaceae</taxon>
        <taxon>Ectocarpus</taxon>
    </lineage>
</organism>
<proteinExistence type="predicted"/>
<dbReference type="PROSITE" id="PS51886">
    <property type="entry name" value="TLDC"/>
    <property type="match status" value="1"/>
</dbReference>
<evidence type="ECO:0000259" key="1">
    <source>
        <dbReference type="PROSITE" id="PS51886"/>
    </source>
</evidence>
<gene>
    <name evidence="2" type="ORF">Esi_0124_0048</name>
</gene>
<evidence type="ECO:0000313" key="3">
    <source>
        <dbReference type="Proteomes" id="UP000002630"/>
    </source>
</evidence>
<feature type="domain" description="TLDc" evidence="1">
    <location>
        <begin position="139"/>
        <end position="320"/>
    </location>
</feature>
<dbReference type="EMBL" id="FN647898">
    <property type="protein sequence ID" value="CBJ28934.1"/>
    <property type="molecule type" value="Genomic_DNA"/>
</dbReference>
<dbReference type="InterPro" id="IPR006571">
    <property type="entry name" value="TLDc_dom"/>
</dbReference>
<sequence>MKKEWDKLDSGWEALESKMNETGMSMVSSIQPSIVRLNVGGLDVNIARSVLRKAGESSSSTWTLGDLFEGCVWDKRLPRCEDGRIVLDESPVCVEELLCDASSKRPGNSNFPDDEKPYIGGVASALGLDLGMTVPGGSTTLPHDEAERLTATILGWCPGRPEGLELLYRASRDGWSGDALHARCGDDSPSTISLFRVKTQDANTSDSIVGGFSSVPWTALPPENRGLDSFLFILKDGIEESHNFQPAIWGLRIRNPKPSGAYDMEKFGLIFGRGRIFDLSVVWTNQTLVAGNQVYAVPPGFQFIRLGGRAIADVEVFRVRQTMGTLPTTPPTVTGLIDCAAYFEASAMSAEEHENDVYRFGTSIAGSLKDERAALHTAQRELVQANTMAAASLKALAAVYGPHTAAGVKDPIVELSVRGSRTTERMTTLLSTLQACPESALAARFDEAKWPVTEKDKDAHGRRVMKDCSPSVFSKVLDVLRMKKREAWAGDDGKMGAAVLVAIKDADRAPFEEFVNMYFPGCESFIMDSVKFLDGPNGP</sequence>
<dbReference type="Gene3D" id="3.30.710.10">
    <property type="entry name" value="Potassium Channel Kv1.1, Chain A"/>
    <property type="match status" value="1"/>
</dbReference>
<reference evidence="2 3" key="1">
    <citation type="journal article" date="2010" name="Nature">
        <title>The Ectocarpus genome and the independent evolution of multicellularity in brown algae.</title>
        <authorList>
            <person name="Cock J.M."/>
            <person name="Sterck L."/>
            <person name="Rouze P."/>
            <person name="Scornet D."/>
            <person name="Allen A.E."/>
            <person name="Amoutzias G."/>
            <person name="Anthouard V."/>
            <person name="Artiguenave F."/>
            <person name="Aury J.M."/>
            <person name="Badger J.H."/>
            <person name="Beszteri B."/>
            <person name="Billiau K."/>
            <person name="Bonnet E."/>
            <person name="Bothwell J.H."/>
            <person name="Bowler C."/>
            <person name="Boyen C."/>
            <person name="Brownlee C."/>
            <person name="Carrano C.J."/>
            <person name="Charrier B."/>
            <person name="Cho G.Y."/>
            <person name="Coelho S.M."/>
            <person name="Collen J."/>
            <person name="Corre E."/>
            <person name="Da Silva C."/>
            <person name="Delage L."/>
            <person name="Delaroque N."/>
            <person name="Dittami S.M."/>
            <person name="Doulbeau S."/>
            <person name="Elias M."/>
            <person name="Farnham G."/>
            <person name="Gachon C.M."/>
            <person name="Gschloessl B."/>
            <person name="Heesch S."/>
            <person name="Jabbari K."/>
            <person name="Jubin C."/>
            <person name="Kawai H."/>
            <person name="Kimura K."/>
            <person name="Kloareg B."/>
            <person name="Kupper F.C."/>
            <person name="Lang D."/>
            <person name="Le Bail A."/>
            <person name="Leblanc C."/>
            <person name="Lerouge P."/>
            <person name="Lohr M."/>
            <person name="Lopez P.J."/>
            <person name="Martens C."/>
            <person name="Maumus F."/>
            <person name="Michel G."/>
            <person name="Miranda-Saavedra D."/>
            <person name="Morales J."/>
            <person name="Moreau H."/>
            <person name="Motomura T."/>
            <person name="Nagasato C."/>
            <person name="Napoli C.A."/>
            <person name="Nelson D.R."/>
            <person name="Nyvall-Collen P."/>
            <person name="Peters A.F."/>
            <person name="Pommier C."/>
            <person name="Potin P."/>
            <person name="Poulain J."/>
            <person name="Quesneville H."/>
            <person name="Read B."/>
            <person name="Rensing S.A."/>
            <person name="Ritter A."/>
            <person name="Rousvoal S."/>
            <person name="Samanta M."/>
            <person name="Samson G."/>
            <person name="Schroeder D.C."/>
            <person name="Segurens B."/>
            <person name="Strittmatter M."/>
            <person name="Tonon T."/>
            <person name="Tregear J.W."/>
            <person name="Valentin K."/>
            <person name="von Dassow P."/>
            <person name="Yamagishi T."/>
            <person name="Van de Peer Y."/>
            <person name="Wincker P."/>
        </authorList>
    </citation>
    <scope>NUCLEOTIDE SEQUENCE [LARGE SCALE GENOMIC DNA]</scope>
    <source>
        <strain evidence="3">Ec32 / CCAP1310/4</strain>
    </source>
</reference>
<dbReference type="OrthoDB" id="298084at2759"/>
<keyword evidence="3" id="KW-1185">Reference proteome</keyword>
<dbReference type="EMBL" id="FN649759">
    <property type="protein sequence ID" value="CBJ28934.1"/>
    <property type="molecule type" value="Genomic_DNA"/>
</dbReference>
<dbReference type="AlphaFoldDB" id="D7FIV0"/>
<protein>
    <recommendedName>
        <fullName evidence="1">TLDc domain-containing protein</fullName>
    </recommendedName>
</protein>
<dbReference type="Pfam" id="PF07534">
    <property type="entry name" value="TLD"/>
    <property type="match status" value="1"/>
</dbReference>
<dbReference type="InParanoid" id="D7FIV0"/>
<dbReference type="InterPro" id="IPR011333">
    <property type="entry name" value="SKP1/BTB/POZ_sf"/>
</dbReference>
<evidence type="ECO:0000313" key="2">
    <source>
        <dbReference type="EMBL" id="CBJ28934.1"/>
    </source>
</evidence>
<dbReference type="Proteomes" id="UP000002630">
    <property type="component" value="Linkage Group LG34"/>
</dbReference>
<accession>D7FIV0</accession>
<name>D7FIV0_ECTSI</name>